<evidence type="ECO:0000313" key="19">
    <source>
        <dbReference type="EMBL" id="CDU25604.1"/>
    </source>
</evidence>
<feature type="compositionally biased region" description="Polar residues" evidence="16">
    <location>
        <begin position="176"/>
        <end position="196"/>
    </location>
</feature>
<dbReference type="AlphaFoldDB" id="A0A127ZHM4"/>
<dbReference type="GO" id="GO:0016717">
    <property type="term" value="F:oxidoreductase activity, acting on paired donors, with oxidation of a pair of donors resulting in the reduction of molecular oxygen to two molecules of water"/>
    <property type="evidence" value="ECO:0007669"/>
    <property type="project" value="TreeGrafter"/>
</dbReference>
<dbReference type="CDD" id="cd03506">
    <property type="entry name" value="Delta6-FADS-like"/>
    <property type="match status" value="1"/>
</dbReference>
<comment type="subcellular location">
    <subcellularLocation>
        <location evidence="1">Membrane</location>
        <topology evidence="1">Multi-pass membrane protein</topology>
    </subcellularLocation>
</comment>
<dbReference type="GO" id="GO:0046872">
    <property type="term" value="F:metal ion binding"/>
    <property type="evidence" value="ECO:0007669"/>
    <property type="project" value="UniProtKB-KW"/>
</dbReference>
<keyword evidence="7" id="KW-0349">Heme</keyword>
<keyword evidence="10" id="KW-0746">Sphingolipid metabolism</keyword>
<evidence type="ECO:0000256" key="4">
    <source>
        <dbReference type="ARBA" id="ARBA00009295"/>
    </source>
</evidence>
<proteinExistence type="inferred from homology"/>
<evidence type="ECO:0000256" key="15">
    <source>
        <dbReference type="ARBA" id="ARBA00023136"/>
    </source>
</evidence>
<name>A0A127ZHM4_9BASI</name>
<dbReference type="PANTHER" id="PTHR19353:SF30">
    <property type="entry name" value="DELTA 8-(E)-SPHINGOLIPID DESATURASE"/>
    <property type="match status" value="1"/>
</dbReference>
<evidence type="ECO:0000256" key="5">
    <source>
        <dbReference type="ARBA" id="ARBA00012019"/>
    </source>
</evidence>
<evidence type="ECO:0000256" key="17">
    <source>
        <dbReference type="SAM" id="Phobius"/>
    </source>
</evidence>
<evidence type="ECO:0000256" key="1">
    <source>
        <dbReference type="ARBA" id="ARBA00004141"/>
    </source>
</evidence>
<dbReference type="GO" id="GO:0006665">
    <property type="term" value="P:sphingolipid metabolic process"/>
    <property type="evidence" value="ECO:0007669"/>
    <property type="project" value="UniProtKB-UniPathway"/>
</dbReference>
<keyword evidence="11 17" id="KW-1133">Transmembrane helix</keyword>
<comment type="similarity">
    <text evidence="4">Belongs to the fatty acid desaturase type 1 family.</text>
</comment>
<dbReference type="PROSITE" id="PS50255">
    <property type="entry name" value="CYTOCHROME_B5_2"/>
    <property type="match status" value="1"/>
</dbReference>
<evidence type="ECO:0000256" key="9">
    <source>
        <dbReference type="ARBA" id="ARBA00022723"/>
    </source>
</evidence>
<reference evidence="19" key="1">
    <citation type="submission" date="2014-06" db="EMBL/GenBank/DDBJ databases">
        <authorList>
            <person name="Ju J."/>
            <person name="Zhang J."/>
        </authorList>
    </citation>
    <scope>NUCLEOTIDE SEQUENCE</scope>
    <source>
        <strain evidence="19">SscI8</strain>
    </source>
</reference>
<evidence type="ECO:0000256" key="13">
    <source>
        <dbReference type="ARBA" id="ARBA00023004"/>
    </source>
</evidence>
<evidence type="ECO:0000256" key="11">
    <source>
        <dbReference type="ARBA" id="ARBA00022989"/>
    </source>
</evidence>
<dbReference type="SUPFAM" id="SSF55856">
    <property type="entry name" value="Cytochrome b5-like heme/steroid binding domain"/>
    <property type="match status" value="1"/>
</dbReference>
<feature type="transmembrane region" description="Helical" evidence="17">
    <location>
        <begin position="436"/>
        <end position="458"/>
    </location>
</feature>
<feature type="transmembrane region" description="Helical" evidence="17">
    <location>
        <begin position="465"/>
        <end position="485"/>
    </location>
</feature>
<keyword evidence="13" id="KW-0408">Iron</keyword>
<feature type="region of interest" description="Disordered" evidence="16">
    <location>
        <begin position="133"/>
        <end position="196"/>
    </location>
</feature>
<evidence type="ECO:0000256" key="8">
    <source>
        <dbReference type="ARBA" id="ARBA00022692"/>
    </source>
</evidence>
<organism evidence="19">
    <name type="scientific">Sporisorium scitamineum</name>
    <dbReference type="NCBI Taxonomy" id="49012"/>
    <lineage>
        <taxon>Eukaryota</taxon>
        <taxon>Fungi</taxon>
        <taxon>Dikarya</taxon>
        <taxon>Basidiomycota</taxon>
        <taxon>Ustilaginomycotina</taxon>
        <taxon>Ustilaginomycetes</taxon>
        <taxon>Ustilaginales</taxon>
        <taxon>Ustilaginaceae</taxon>
        <taxon>Sporisorium</taxon>
    </lineage>
</organism>
<dbReference type="InterPro" id="IPR036400">
    <property type="entry name" value="Cyt_B5-like_heme/steroid_sf"/>
</dbReference>
<evidence type="ECO:0000259" key="18">
    <source>
        <dbReference type="PROSITE" id="PS50255"/>
    </source>
</evidence>
<dbReference type="UniPathway" id="UPA00222"/>
<sequence length="630" mass="71642">MSAAVTVLPNEVKRETRQPKTLTRAQLAERIAQGETLVLHRRKIYKVDRWLARHPGGELTILHFVGRDATDEIEAYHSDDTISRLMSRFVIGHLDEADWHNYRPLVPPVQLGYRRGKLDHPHAQVAMWRHRNTPATSSAASDRASQEPDSSSDSSDKALVEDLVSATSEGSRIHSTKPSSKSRNQSRGKAVSSSTLIVERPETFPLPVDLLEPPPNPDSIDPIREHRISQAYQRLHQQVKDADLYTLRPIGYAREMARYVLLASIAYAFWSRGQSQLLSEQSPATSPPSTLKASTTSFLLSSLFLGLFWHQLTFSAHDSGHSGITHSWQWDRIIGTTIADLIGGLSIGWWCDNHDVHHLVTNHPEHDPDIQHMPFFAISPQFVLASQTTIINSDNSIQTSAPSKSYKPLGLWSSYYRRVLKFDAPSRFLLKHQHKLYYIVMAFGRFNLYANSYAFLALKARRDRWWALELMGLLFFWTWYGYGLLGSLPSWPIRIAYLLISHVVTSPLHIQIVLSHFAQSCDDLGLSESFASRQIRTTMDVDCPPWLDFLHGGLHMQVSHHLFPRIPRHNLREVRDRFVVPFAKEWGIEYQEYGFTKGNGRVLSTLKKVADQVHILAKVAEAQAKGELHN</sequence>
<dbReference type="EMBL" id="LK056686">
    <property type="protein sequence ID" value="CDU25604.1"/>
    <property type="molecule type" value="Genomic_DNA"/>
</dbReference>
<comment type="pathway">
    <text evidence="3">Sphingolipid metabolism.</text>
</comment>
<protein>
    <recommendedName>
        <fullName evidence="6">Delta 8-(E)-sphingolipid desaturase</fullName>
        <ecNumber evidence="5">1.14.19.18</ecNumber>
    </recommendedName>
</protein>
<dbReference type="InterPro" id="IPR005804">
    <property type="entry name" value="FA_desaturase_dom"/>
</dbReference>
<dbReference type="OrthoDB" id="260091at2759"/>
<keyword evidence="15 17" id="KW-0472">Membrane</keyword>
<keyword evidence="14" id="KW-0443">Lipid metabolism</keyword>
<evidence type="ECO:0000256" key="16">
    <source>
        <dbReference type="SAM" id="MobiDB-lite"/>
    </source>
</evidence>
<comment type="pathway">
    <text evidence="2">Lipid metabolism; sphingolipid metabolism.</text>
</comment>
<evidence type="ECO:0000256" key="12">
    <source>
        <dbReference type="ARBA" id="ARBA00023002"/>
    </source>
</evidence>
<accession>A0A127ZHM4</accession>
<evidence type="ECO:0000256" key="7">
    <source>
        <dbReference type="ARBA" id="ARBA00022617"/>
    </source>
</evidence>
<dbReference type="InterPro" id="IPR012171">
    <property type="entry name" value="Fatty_acid_desaturase"/>
</dbReference>
<dbReference type="PIRSF" id="PIRSF015921">
    <property type="entry name" value="FA_sphinglp_des"/>
    <property type="match status" value="1"/>
</dbReference>
<keyword evidence="8 17" id="KW-0812">Transmembrane</keyword>
<dbReference type="PANTHER" id="PTHR19353">
    <property type="entry name" value="FATTY ACID DESATURASE 2"/>
    <property type="match status" value="1"/>
</dbReference>
<feature type="domain" description="Cytochrome b5 heme-binding" evidence="18">
    <location>
        <begin position="19"/>
        <end position="95"/>
    </location>
</feature>
<evidence type="ECO:0000256" key="3">
    <source>
        <dbReference type="ARBA" id="ARBA00004991"/>
    </source>
</evidence>
<dbReference type="SMART" id="SM01117">
    <property type="entry name" value="Cyt-b5"/>
    <property type="match status" value="1"/>
</dbReference>
<evidence type="ECO:0000256" key="14">
    <source>
        <dbReference type="ARBA" id="ARBA00023098"/>
    </source>
</evidence>
<dbReference type="Pfam" id="PF00487">
    <property type="entry name" value="FA_desaturase"/>
    <property type="match status" value="1"/>
</dbReference>
<dbReference type="Gene3D" id="3.10.120.10">
    <property type="entry name" value="Cytochrome b5-like heme/steroid binding domain"/>
    <property type="match status" value="1"/>
</dbReference>
<evidence type="ECO:0000256" key="2">
    <source>
        <dbReference type="ARBA" id="ARBA00004760"/>
    </source>
</evidence>
<dbReference type="EC" id="1.14.19.18" evidence="5"/>
<dbReference type="Pfam" id="PF00173">
    <property type="entry name" value="Cyt-b5"/>
    <property type="match status" value="1"/>
</dbReference>
<evidence type="ECO:0000256" key="6">
    <source>
        <dbReference type="ARBA" id="ARBA00016939"/>
    </source>
</evidence>
<dbReference type="InterPro" id="IPR001199">
    <property type="entry name" value="Cyt_B5-like_heme/steroid-bd"/>
</dbReference>
<evidence type="ECO:0000256" key="10">
    <source>
        <dbReference type="ARBA" id="ARBA00022919"/>
    </source>
</evidence>
<gene>
    <name evidence="19" type="ORF">SPSC_05497</name>
</gene>
<keyword evidence="9" id="KW-0479">Metal-binding</keyword>
<keyword evidence="12" id="KW-0560">Oxidoreductase</keyword>
<dbReference type="GO" id="GO:0016020">
    <property type="term" value="C:membrane"/>
    <property type="evidence" value="ECO:0007669"/>
    <property type="project" value="UniProtKB-SubCell"/>
</dbReference>